<organism evidence="2 3">
    <name type="scientific">Spiroplasma ixodetis</name>
    <dbReference type="NCBI Taxonomy" id="2141"/>
    <lineage>
        <taxon>Bacteria</taxon>
        <taxon>Bacillati</taxon>
        <taxon>Mycoplasmatota</taxon>
        <taxon>Mollicutes</taxon>
        <taxon>Entomoplasmatales</taxon>
        <taxon>Spiroplasmataceae</taxon>
        <taxon>Spiroplasma</taxon>
    </lineage>
</organism>
<keyword evidence="1" id="KW-0812">Transmembrane</keyword>
<accession>A0ABN6T412</accession>
<evidence type="ECO:0008006" key="4">
    <source>
        <dbReference type="Google" id="ProtNLM"/>
    </source>
</evidence>
<reference evidence="2 3" key="1">
    <citation type="journal article" date="2022" name="Front. Microbiol.">
        <title>Male-killing mechanisms vary between Spiroplasma species.</title>
        <authorList>
            <person name="Arai H."/>
            <person name="Inoue M."/>
            <person name="Kageyama D."/>
        </authorList>
    </citation>
    <scope>NUCLEOTIDE SEQUENCE [LARGE SCALE GENOMIC DNA]</scope>
    <source>
        <strain evidence="3">sHm</strain>
    </source>
</reference>
<feature type="transmembrane region" description="Helical" evidence="1">
    <location>
        <begin position="13"/>
        <end position="35"/>
    </location>
</feature>
<keyword evidence="3" id="KW-1185">Reference proteome</keyword>
<keyword evidence="1" id="KW-0472">Membrane</keyword>
<evidence type="ECO:0000256" key="1">
    <source>
        <dbReference type="SAM" id="Phobius"/>
    </source>
</evidence>
<sequence>MLISKLNNADKKFISYSIYVFEAVIISYSLSIFVINSNEIQQQKYRFLWLFLYFLALNSFGIISILLLMKKQKNKKNDVVAIKETSQMIKVEKWFMLWAIYTSIAMMICIVTIPLSIINLINIKKNWKKKEIDIKELKKNAYFSSDWTLILASKFAF</sequence>
<keyword evidence="1" id="KW-1133">Transmembrane helix</keyword>
<evidence type="ECO:0000313" key="3">
    <source>
        <dbReference type="Proteomes" id="UP001163387"/>
    </source>
</evidence>
<feature type="transmembrane region" description="Helical" evidence="1">
    <location>
        <begin position="95"/>
        <end position="121"/>
    </location>
</feature>
<name>A0ABN6T412_9MOLU</name>
<protein>
    <recommendedName>
        <fullName evidence="4">Transmembrane protein</fullName>
    </recommendedName>
</protein>
<feature type="transmembrane region" description="Helical" evidence="1">
    <location>
        <begin position="47"/>
        <end position="69"/>
    </location>
</feature>
<dbReference type="EMBL" id="AP026933">
    <property type="protein sequence ID" value="BDT05114.1"/>
    <property type="molecule type" value="Genomic_DNA"/>
</dbReference>
<dbReference type="Proteomes" id="UP001163387">
    <property type="component" value="Chromosome"/>
</dbReference>
<evidence type="ECO:0000313" key="2">
    <source>
        <dbReference type="EMBL" id="BDT05114.1"/>
    </source>
</evidence>
<proteinExistence type="predicted"/>
<gene>
    <name evidence="2" type="ORF">SHM_27600</name>
</gene>